<dbReference type="STRING" id="1450648.CLORY_17040"/>
<dbReference type="EMBL" id="MZGV01000014">
    <property type="protein sequence ID" value="OPJ62574.1"/>
    <property type="molecule type" value="Genomic_DNA"/>
</dbReference>
<evidence type="ECO:0000313" key="3">
    <source>
        <dbReference type="Proteomes" id="UP000190080"/>
    </source>
</evidence>
<comment type="caution">
    <text evidence="2">The sequence shown here is derived from an EMBL/GenBank/DDBJ whole genome shotgun (WGS) entry which is preliminary data.</text>
</comment>
<evidence type="ECO:0000313" key="2">
    <source>
        <dbReference type="EMBL" id="OPJ62574.1"/>
    </source>
</evidence>
<proteinExistence type="predicted"/>
<organism evidence="2 3">
    <name type="scientific">Clostridium oryzae</name>
    <dbReference type="NCBI Taxonomy" id="1450648"/>
    <lineage>
        <taxon>Bacteria</taxon>
        <taxon>Bacillati</taxon>
        <taxon>Bacillota</taxon>
        <taxon>Clostridia</taxon>
        <taxon>Eubacteriales</taxon>
        <taxon>Clostridiaceae</taxon>
        <taxon>Clostridium</taxon>
    </lineage>
</organism>
<dbReference type="OrthoDB" id="3199595at2"/>
<feature type="domain" description="Phage replisome organiser N-terminal" evidence="1">
    <location>
        <begin position="6"/>
        <end position="117"/>
    </location>
</feature>
<keyword evidence="3" id="KW-1185">Reference proteome</keyword>
<gene>
    <name evidence="2" type="ORF">CLORY_17040</name>
</gene>
<dbReference type="NCBIfam" id="TIGR01714">
    <property type="entry name" value="phage_rep_org_N"/>
    <property type="match status" value="1"/>
</dbReference>
<name>A0A1V4IRZ7_9CLOT</name>
<evidence type="ECO:0000259" key="1">
    <source>
        <dbReference type="Pfam" id="PF09681"/>
    </source>
</evidence>
<dbReference type="Proteomes" id="UP000190080">
    <property type="component" value="Unassembled WGS sequence"/>
</dbReference>
<dbReference type="RefSeq" id="WP_079423273.1">
    <property type="nucleotide sequence ID" value="NZ_MZGV01000014.1"/>
</dbReference>
<reference evidence="2 3" key="1">
    <citation type="submission" date="2017-03" db="EMBL/GenBank/DDBJ databases">
        <title>Genome sequence of Clostridium oryzae DSM 28571.</title>
        <authorList>
            <person name="Poehlein A."/>
            <person name="Daniel R."/>
        </authorList>
    </citation>
    <scope>NUCLEOTIDE SEQUENCE [LARGE SCALE GENOMIC DNA]</scope>
    <source>
        <strain evidence="2 3">DSM 28571</strain>
    </source>
</reference>
<accession>A0A1V4IRZ7</accession>
<protein>
    <recommendedName>
        <fullName evidence="1">Phage replisome organiser N-terminal domain-containing protein</fullName>
    </recommendedName>
</protein>
<sequence>MRERRYVKLRVDMYEDTKFKIMDSKPERDVIFYIWSRIVLLAGKVNLVGELYLSKNIPYTIETLAIEFNRDISQVKLALDTFIELEMLELTEDKVYKVRNFAKHQNIKAEEKEISDNIEGKLNTTAALSDNPKLEIVNDKDKTSENKLVENSAENAVAATADLEVTSKNGTAAIDEDIMENSLKEDSLHKNDTLVLETKKNKKRNRNKKNNLININAKAQEILNSEAIDDEVCSLAEGDVTSGEEKSVVAAWSFG</sequence>
<dbReference type="InterPro" id="IPR010056">
    <property type="entry name" value="Phage_rep_org__N"/>
</dbReference>
<dbReference type="AlphaFoldDB" id="A0A1V4IRZ7"/>
<dbReference type="Pfam" id="PF09681">
    <property type="entry name" value="Phage_rep_org_N"/>
    <property type="match status" value="1"/>
</dbReference>